<evidence type="ECO:0000256" key="2">
    <source>
        <dbReference type="ARBA" id="ARBA00023136"/>
    </source>
</evidence>
<evidence type="ECO:0000256" key="4">
    <source>
        <dbReference type="SAM" id="Phobius"/>
    </source>
</evidence>
<dbReference type="AlphaFoldDB" id="A0A9W9PDK1"/>
<protein>
    <recommendedName>
        <fullName evidence="7">PSI domain-containing protein</fullName>
    </recommendedName>
</protein>
<dbReference type="OrthoDB" id="5427091at2759"/>
<evidence type="ECO:0000256" key="1">
    <source>
        <dbReference type="ARBA" id="ARBA00004370"/>
    </source>
</evidence>
<reference evidence="5" key="1">
    <citation type="submission" date="2022-11" db="EMBL/GenBank/DDBJ databases">
        <authorList>
            <person name="Petersen C."/>
        </authorList>
    </citation>
    <scope>NUCLEOTIDE SEQUENCE</scope>
    <source>
        <strain evidence="5">IBT 23319</strain>
    </source>
</reference>
<keyword evidence="2 4" id="KW-0472">Membrane</keyword>
<dbReference type="EMBL" id="JAPQKT010000001">
    <property type="protein sequence ID" value="KAJ5242585.1"/>
    <property type="molecule type" value="Genomic_DNA"/>
</dbReference>
<gene>
    <name evidence="5" type="ORF">N7469_000912</name>
</gene>
<comment type="caution">
    <text evidence="5">The sequence shown here is derived from an EMBL/GenBank/DDBJ whole genome shotgun (WGS) entry which is preliminary data.</text>
</comment>
<keyword evidence="3" id="KW-0325">Glycoprotein</keyword>
<dbReference type="Pfam" id="PF01437">
    <property type="entry name" value="PSI"/>
    <property type="match status" value="1"/>
</dbReference>
<evidence type="ECO:0000313" key="5">
    <source>
        <dbReference type="EMBL" id="KAJ5242585.1"/>
    </source>
</evidence>
<dbReference type="RefSeq" id="XP_056505589.1">
    <property type="nucleotide sequence ID" value="XM_056639832.1"/>
</dbReference>
<organism evidence="5 6">
    <name type="scientific">Penicillium citrinum</name>
    <dbReference type="NCBI Taxonomy" id="5077"/>
    <lineage>
        <taxon>Eukaryota</taxon>
        <taxon>Fungi</taxon>
        <taxon>Dikarya</taxon>
        <taxon>Ascomycota</taxon>
        <taxon>Pezizomycotina</taxon>
        <taxon>Eurotiomycetes</taxon>
        <taxon>Eurotiomycetidae</taxon>
        <taxon>Eurotiales</taxon>
        <taxon>Aspergillaceae</taxon>
        <taxon>Penicillium</taxon>
    </lineage>
</organism>
<keyword evidence="6" id="KW-1185">Reference proteome</keyword>
<proteinExistence type="predicted"/>
<accession>A0A9W9PDK1</accession>
<evidence type="ECO:0000313" key="6">
    <source>
        <dbReference type="Proteomes" id="UP001147733"/>
    </source>
</evidence>
<dbReference type="GeneID" id="81378999"/>
<keyword evidence="4" id="KW-0812">Transmembrane</keyword>
<dbReference type="Proteomes" id="UP001147733">
    <property type="component" value="Unassembled WGS sequence"/>
</dbReference>
<evidence type="ECO:0000256" key="3">
    <source>
        <dbReference type="ARBA" id="ARBA00023180"/>
    </source>
</evidence>
<feature type="transmembrane region" description="Helical" evidence="4">
    <location>
        <begin position="96"/>
        <end position="120"/>
    </location>
</feature>
<dbReference type="GO" id="GO:0016020">
    <property type="term" value="C:membrane"/>
    <property type="evidence" value="ECO:0007669"/>
    <property type="project" value="UniProtKB-SubCell"/>
</dbReference>
<comment type="subcellular location">
    <subcellularLocation>
        <location evidence="1">Membrane</location>
    </subcellularLocation>
</comment>
<dbReference type="InterPro" id="IPR002165">
    <property type="entry name" value="Plexin_repeat"/>
</dbReference>
<evidence type="ECO:0008006" key="7">
    <source>
        <dbReference type="Google" id="ProtNLM"/>
    </source>
</evidence>
<keyword evidence="4" id="KW-1133">Transmembrane helix</keyword>
<name>A0A9W9PDK1_PENCI</name>
<reference evidence="5" key="2">
    <citation type="journal article" date="2023" name="IMA Fungus">
        <title>Comparative genomic study of the Penicillium genus elucidates a diverse pangenome and 15 lateral gene transfer events.</title>
        <authorList>
            <person name="Petersen C."/>
            <person name="Sorensen T."/>
            <person name="Nielsen M.R."/>
            <person name="Sondergaard T.E."/>
            <person name="Sorensen J.L."/>
            <person name="Fitzpatrick D.A."/>
            <person name="Frisvad J.C."/>
            <person name="Nielsen K.L."/>
        </authorList>
    </citation>
    <scope>NUCLEOTIDE SEQUENCE</scope>
    <source>
        <strain evidence="5">IBT 23319</strain>
    </source>
</reference>
<sequence length="193" mass="21627">MDLISRNHSISTEAFDIADTSDPLFHVCWRRQSCSSCLAGDVACSWCAISSVCVPNPARLPILAPMRNAQICPLASTERWELRALPFGCNVSTLTFVSVLGTVIGIIVLGVIVALGLWIVKSIRRRWKESHYERLDEESTFTWRNFLNFGLCAPSSGSISCEVEHHAEFRDQDTSEDNERLSIGETRPLLRRT</sequence>